<feature type="transmembrane region" description="Helical" evidence="2">
    <location>
        <begin position="72"/>
        <end position="93"/>
    </location>
</feature>
<evidence type="ECO:0000313" key="4">
    <source>
        <dbReference type="Proteomes" id="UP000586042"/>
    </source>
</evidence>
<feature type="compositionally biased region" description="Pro residues" evidence="1">
    <location>
        <begin position="107"/>
        <end position="116"/>
    </location>
</feature>
<dbReference type="EMBL" id="JABWGN010000026">
    <property type="protein sequence ID" value="NUW38036.1"/>
    <property type="molecule type" value="Genomic_DNA"/>
</dbReference>
<dbReference type="Proteomes" id="UP000586042">
    <property type="component" value="Unassembled WGS sequence"/>
</dbReference>
<feature type="region of interest" description="Disordered" evidence="1">
    <location>
        <begin position="1"/>
        <end position="69"/>
    </location>
</feature>
<protein>
    <submittedName>
        <fullName evidence="3">Uncharacterized protein</fullName>
    </submittedName>
</protein>
<keyword evidence="2" id="KW-0812">Transmembrane</keyword>
<comment type="caution">
    <text evidence="3">The sequence shown here is derived from an EMBL/GenBank/DDBJ whole genome shotgun (WGS) entry which is preliminary data.</text>
</comment>
<reference evidence="3 4" key="1">
    <citation type="submission" date="2020-06" db="EMBL/GenBank/DDBJ databases">
        <title>Nonomuraea sp. SMC257, a novel actinomycete isolated from soil.</title>
        <authorList>
            <person name="Chanama M."/>
        </authorList>
    </citation>
    <scope>NUCLEOTIDE SEQUENCE [LARGE SCALE GENOMIC DNA]</scope>
    <source>
        <strain evidence="3 4">SMC257</strain>
    </source>
</reference>
<dbReference type="RefSeq" id="WP_175595480.1">
    <property type="nucleotide sequence ID" value="NZ_JABWGN010000026.1"/>
</dbReference>
<feature type="region of interest" description="Disordered" evidence="1">
    <location>
        <begin position="103"/>
        <end position="158"/>
    </location>
</feature>
<evidence type="ECO:0000313" key="3">
    <source>
        <dbReference type="EMBL" id="NUW38036.1"/>
    </source>
</evidence>
<proteinExistence type="predicted"/>
<keyword evidence="2" id="KW-1133">Transmembrane helix</keyword>
<keyword evidence="2" id="KW-0472">Membrane</keyword>
<name>A0A7Y6IH28_9ACTN</name>
<feature type="compositionally biased region" description="Low complexity" evidence="1">
    <location>
        <begin position="117"/>
        <end position="148"/>
    </location>
</feature>
<accession>A0A7Y6IH28</accession>
<gene>
    <name evidence="3" type="ORF">HTZ77_42560</name>
</gene>
<evidence type="ECO:0000256" key="1">
    <source>
        <dbReference type="SAM" id="MobiDB-lite"/>
    </source>
</evidence>
<evidence type="ECO:0000256" key="2">
    <source>
        <dbReference type="SAM" id="Phobius"/>
    </source>
</evidence>
<feature type="compositionally biased region" description="Low complexity" evidence="1">
    <location>
        <begin position="40"/>
        <end position="62"/>
    </location>
</feature>
<keyword evidence="4" id="KW-1185">Reference proteome</keyword>
<feature type="compositionally biased region" description="Low complexity" evidence="1">
    <location>
        <begin position="15"/>
        <end position="27"/>
    </location>
</feature>
<sequence>MTPEAMTPRPPQDAPPAQDAPPSQEAPIAGETPVSGAAVPRQGTRGPRAAPAPREGAAPQEPGSGGRPRGQWWRAVLALGAFGVAATTVYGIFSSGFGRPPRAAALDPPPAPPPLSEPRVAPSTAGTPAGTSTGTPTRTPTGAPAGPAQAPPPPGRAPTLAVVSGDLWFTHLPAGLTRTGGGAADTGPGTRTVWAVWAARPSYGPAPKAAGSGAGDRFVEARADYGAIAASWAAYRRTAPPGSRETVVGGRPAMVGRDPRGGRTVVRLVRPGTGVRVRVGEPLAGELLPVAASVRSPVGDWGGFP</sequence>
<organism evidence="3 4">
    <name type="scientific">Nonomuraea montanisoli</name>
    <dbReference type="NCBI Taxonomy" id="2741721"/>
    <lineage>
        <taxon>Bacteria</taxon>
        <taxon>Bacillati</taxon>
        <taxon>Actinomycetota</taxon>
        <taxon>Actinomycetes</taxon>
        <taxon>Streptosporangiales</taxon>
        <taxon>Streptosporangiaceae</taxon>
        <taxon>Nonomuraea</taxon>
    </lineage>
</organism>
<dbReference type="AlphaFoldDB" id="A0A7Y6IH28"/>